<evidence type="ECO:0000313" key="1">
    <source>
        <dbReference type="EMBL" id="KAK9235891.1"/>
    </source>
</evidence>
<name>A0ACC3SW86_LIPKO</name>
<dbReference type="Proteomes" id="UP001433508">
    <property type="component" value="Unassembled WGS sequence"/>
</dbReference>
<evidence type="ECO:0000313" key="2">
    <source>
        <dbReference type="Proteomes" id="UP001433508"/>
    </source>
</evidence>
<protein>
    <submittedName>
        <fullName evidence="1">Uncharacterized protein</fullName>
    </submittedName>
</protein>
<reference evidence="2" key="1">
    <citation type="journal article" date="2024" name="Front. Bioeng. Biotechnol.">
        <title>Genome-scale model development and genomic sequencing of the oleaginous clade Lipomyces.</title>
        <authorList>
            <person name="Czajka J.J."/>
            <person name="Han Y."/>
            <person name="Kim J."/>
            <person name="Mondo S.J."/>
            <person name="Hofstad B.A."/>
            <person name="Robles A."/>
            <person name="Haridas S."/>
            <person name="Riley R."/>
            <person name="LaButti K."/>
            <person name="Pangilinan J."/>
            <person name="Andreopoulos W."/>
            <person name="Lipzen A."/>
            <person name="Yan J."/>
            <person name="Wang M."/>
            <person name="Ng V."/>
            <person name="Grigoriev I.V."/>
            <person name="Spatafora J.W."/>
            <person name="Magnuson J.K."/>
            <person name="Baker S.E."/>
            <person name="Pomraning K.R."/>
        </authorList>
    </citation>
    <scope>NUCLEOTIDE SEQUENCE [LARGE SCALE GENOMIC DNA]</scope>
    <source>
        <strain evidence="2">CBS 7786</strain>
    </source>
</reference>
<organism evidence="1 2">
    <name type="scientific">Lipomyces kononenkoae</name>
    <name type="common">Yeast</name>
    <dbReference type="NCBI Taxonomy" id="34357"/>
    <lineage>
        <taxon>Eukaryota</taxon>
        <taxon>Fungi</taxon>
        <taxon>Dikarya</taxon>
        <taxon>Ascomycota</taxon>
        <taxon>Saccharomycotina</taxon>
        <taxon>Lipomycetes</taxon>
        <taxon>Lipomycetales</taxon>
        <taxon>Lipomycetaceae</taxon>
        <taxon>Lipomyces</taxon>
    </lineage>
</organism>
<sequence>MVTSITNTIFLRVTNFSARIVVNRKILHGLVYIVILGFKQFLCFDYAGNSPWPLSDVVALLLKPLVTTFESPGSASDWPTIKSQIGGFFFIPDWSSLGAKAALELHLQKL</sequence>
<comment type="caution">
    <text evidence="1">The sequence shown here is derived from an EMBL/GenBank/DDBJ whole genome shotgun (WGS) entry which is preliminary data.</text>
</comment>
<proteinExistence type="predicted"/>
<gene>
    <name evidence="1" type="ORF">V1525DRAFT_408582</name>
</gene>
<dbReference type="EMBL" id="MU971401">
    <property type="protein sequence ID" value="KAK9235891.1"/>
    <property type="molecule type" value="Genomic_DNA"/>
</dbReference>
<accession>A0ACC3SW86</accession>
<keyword evidence="2" id="KW-1185">Reference proteome</keyword>